<dbReference type="Proteomes" id="UP000199727">
    <property type="component" value="Unassembled WGS sequence"/>
</dbReference>
<dbReference type="AlphaFoldDB" id="A0A854Q4A4"/>
<proteinExistence type="predicted"/>
<accession>A0A854Q4A4</accession>
<gene>
    <name evidence="1" type="ORF">C361_06895</name>
</gene>
<dbReference type="EMBL" id="AMKT01000104">
    <property type="protein sequence ID" value="OXG10553.1"/>
    <property type="molecule type" value="Genomic_DNA"/>
</dbReference>
<organism evidence="1 2">
    <name type="scientific">Cryptococcus neoformans Tu259-1</name>
    <dbReference type="NCBI Taxonomy" id="1230072"/>
    <lineage>
        <taxon>Eukaryota</taxon>
        <taxon>Fungi</taxon>
        <taxon>Dikarya</taxon>
        <taxon>Basidiomycota</taxon>
        <taxon>Agaricomycotina</taxon>
        <taxon>Tremellomycetes</taxon>
        <taxon>Tremellales</taxon>
        <taxon>Cryptococcaceae</taxon>
        <taxon>Cryptococcus</taxon>
        <taxon>Cryptococcus neoformans species complex</taxon>
    </lineage>
</organism>
<evidence type="ECO:0000313" key="1">
    <source>
        <dbReference type="EMBL" id="OXG10553.1"/>
    </source>
</evidence>
<evidence type="ECO:0000313" key="2">
    <source>
        <dbReference type="Proteomes" id="UP000199727"/>
    </source>
</evidence>
<name>A0A854Q4A4_CRYNE</name>
<sequence>MANKHDSPTVSHGKVSAATPNPSILAHPLANIFVSFSPKKTAVMIATKLAMATKRVPTIVPLHALLLVQLTAMKF</sequence>
<comment type="caution">
    <text evidence="1">The sequence shown here is derived from an EMBL/GenBank/DDBJ whole genome shotgun (WGS) entry which is preliminary data.</text>
</comment>
<reference evidence="1 2" key="1">
    <citation type="submission" date="2017-06" db="EMBL/GenBank/DDBJ databases">
        <title>Global population genomics of the pathogenic fungus Cryptococcus neoformans var. grubii.</title>
        <authorList>
            <person name="Cuomo C."/>
            <person name="Litvintseva A."/>
            <person name="Chen Y."/>
            <person name="Young S."/>
            <person name="Zeng Q."/>
            <person name="Chapman S."/>
            <person name="Gujja S."/>
            <person name="Saif S."/>
            <person name="Birren B."/>
        </authorList>
    </citation>
    <scope>NUCLEOTIDE SEQUENCE [LARGE SCALE GENOMIC DNA]</scope>
    <source>
        <strain evidence="1 2">Tu259-1</strain>
    </source>
</reference>
<protein>
    <submittedName>
        <fullName evidence="1">Uncharacterized protein</fullName>
    </submittedName>
</protein>